<proteinExistence type="predicted"/>
<evidence type="ECO:0000313" key="1">
    <source>
        <dbReference type="EMBL" id="SVC42431.1"/>
    </source>
</evidence>
<protein>
    <recommendedName>
        <fullName evidence="2">ABC transporter substrate-binding protein PnrA-like domain-containing protein</fullName>
    </recommendedName>
</protein>
<reference evidence="1" key="1">
    <citation type="submission" date="2018-05" db="EMBL/GenBank/DDBJ databases">
        <authorList>
            <person name="Lanie J.A."/>
            <person name="Ng W.-L."/>
            <person name="Kazmierczak K.M."/>
            <person name="Andrzejewski T.M."/>
            <person name="Davidsen T.M."/>
            <person name="Wayne K.J."/>
            <person name="Tettelin H."/>
            <person name="Glass J.I."/>
            <person name="Rusch D."/>
            <person name="Podicherti R."/>
            <person name="Tsui H.-C.T."/>
            <person name="Winkler M.E."/>
        </authorList>
    </citation>
    <scope>NUCLEOTIDE SEQUENCE</scope>
</reference>
<accession>A0A382M5E8</accession>
<name>A0A382M5E8_9ZZZZ</name>
<evidence type="ECO:0008006" key="2">
    <source>
        <dbReference type="Google" id="ProtNLM"/>
    </source>
</evidence>
<feature type="non-terminal residue" evidence="1">
    <location>
        <position position="85"/>
    </location>
</feature>
<organism evidence="1">
    <name type="scientific">marine metagenome</name>
    <dbReference type="NCBI Taxonomy" id="408172"/>
    <lineage>
        <taxon>unclassified sequences</taxon>
        <taxon>metagenomes</taxon>
        <taxon>ecological metagenomes</taxon>
    </lineage>
</organism>
<dbReference type="PANTHER" id="PTHR43208:SF1">
    <property type="entry name" value="ABC TRANSPORTER SUBSTRATE-BINDING PROTEIN"/>
    <property type="match status" value="1"/>
</dbReference>
<gene>
    <name evidence="1" type="ORF">METZ01_LOCUS295285</name>
</gene>
<dbReference type="PANTHER" id="PTHR43208">
    <property type="entry name" value="ABC TRANSPORTER SUBSTRATE-BINDING PROTEIN"/>
    <property type="match status" value="1"/>
</dbReference>
<dbReference type="AlphaFoldDB" id="A0A382M5E8"/>
<dbReference type="Gene3D" id="3.40.50.2300">
    <property type="match status" value="1"/>
</dbReference>
<dbReference type="EMBL" id="UINC01090464">
    <property type="protein sequence ID" value="SVC42431.1"/>
    <property type="molecule type" value="Genomic_DNA"/>
</dbReference>
<dbReference type="PROSITE" id="PS51257">
    <property type="entry name" value="PROKAR_LIPOPROTEIN"/>
    <property type="match status" value="1"/>
</dbReference>
<sequence>MRRNLFALLAIVTSVGLMATGCGSDDGDQEVKAAFIYVGPVGDAGWTWAHDQGRQFAAEATGVETAFVEMVPEGTADFGNYVRDF</sequence>
<dbReference type="InterPro" id="IPR052910">
    <property type="entry name" value="ABC-Purine-Binding"/>
</dbReference>